<keyword evidence="3" id="KW-1185">Reference proteome</keyword>
<accession>A0A218Z189</accession>
<dbReference type="InParanoid" id="A0A218Z189"/>
<comment type="caution">
    <text evidence="2">The sequence shown here is derived from an EMBL/GenBank/DDBJ whole genome shotgun (WGS) entry which is preliminary data.</text>
</comment>
<name>A0A218Z189_9HELO</name>
<evidence type="ECO:0000256" key="1">
    <source>
        <dbReference type="SAM" id="MobiDB-lite"/>
    </source>
</evidence>
<dbReference type="EMBL" id="MZNU01000261">
    <property type="protein sequence ID" value="OWP01708.1"/>
    <property type="molecule type" value="Genomic_DNA"/>
</dbReference>
<dbReference type="Proteomes" id="UP000242519">
    <property type="component" value="Unassembled WGS sequence"/>
</dbReference>
<sequence>MESNDWRASASPLAGDSPYKAFWGPNEFRREPECSTTTKVAATKGTTKGTTKKGATKMGAHTTTTTTKVTTTKSANTKVTTTKIASTDDTTPDDTNTNYATRNDKQYNRRNNRDLRSTPAVERMLNRVCHNCAHQLNRKLFCIGCKRDNRRFFAWLRAQLRCYQDITEFNQGQLEAIEAEGADIPDRYVIKSSDSATAAGTLQNPVVDTTVSDWLMECGCLLFGKRRKPGCEAASRLKNKEREMSSLGELVL</sequence>
<organism evidence="2 3">
    <name type="scientific">Diplocarpon coronariae</name>
    <dbReference type="NCBI Taxonomy" id="2795749"/>
    <lineage>
        <taxon>Eukaryota</taxon>
        <taxon>Fungi</taxon>
        <taxon>Dikarya</taxon>
        <taxon>Ascomycota</taxon>
        <taxon>Pezizomycotina</taxon>
        <taxon>Leotiomycetes</taxon>
        <taxon>Helotiales</taxon>
        <taxon>Drepanopezizaceae</taxon>
        <taxon>Diplocarpon</taxon>
    </lineage>
</organism>
<gene>
    <name evidence="2" type="ORF">B2J93_2421</name>
</gene>
<protein>
    <submittedName>
        <fullName evidence="2">Uncharacterized protein</fullName>
    </submittedName>
</protein>
<feature type="region of interest" description="Disordered" evidence="1">
    <location>
        <begin position="1"/>
        <end position="64"/>
    </location>
</feature>
<evidence type="ECO:0000313" key="3">
    <source>
        <dbReference type="Proteomes" id="UP000242519"/>
    </source>
</evidence>
<evidence type="ECO:0000313" key="2">
    <source>
        <dbReference type="EMBL" id="OWP01708.1"/>
    </source>
</evidence>
<feature type="compositionally biased region" description="Low complexity" evidence="1">
    <location>
        <begin position="36"/>
        <end position="49"/>
    </location>
</feature>
<reference evidence="2 3" key="1">
    <citation type="submission" date="2017-04" db="EMBL/GenBank/DDBJ databases">
        <title>Draft genome sequence of Marssonina coronaria NL1: causal agent of apple blotch.</title>
        <authorList>
            <person name="Cheng Q."/>
        </authorList>
    </citation>
    <scope>NUCLEOTIDE SEQUENCE [LARGE SCALE GENOMIC DNA]</scope>
    <source>
        <strain evidence="2 3">NL1</strain>
    </source>
</reference>
<proteinExistence type="predicted"/>
<dbReference type="AlphaFoldDB" id="A0A218Z189"/>